<accession>A0AAV5LS14</accession>
<keyword evidence="2" id="KW-0812">Transmembrane</keyword>
<keyword evidence="2" id="KW-0472">Membrane</keyword>
<keyword evidence="2" id="KW-1133">Transmembrane helix</keyword>
<dbReference type="AlphaFoldDB" id="A0AAV5LS14"/>
<protein>
    <submittedName>
        <fullName evidence="3">Uncharacterized protein</fullName>
    </submittedName>
</protein>
<feature type="compositionally biased region" description="Basic and acidic residues" evidence="1">
    <location>
        <begin position="86"/>
        <end position="107"/>
    </location>
</feature>
<organism evidence="3 4">
    <name type="scientific">Rubroshorea leprosula</name>
    <dbReference type="NCBI Taxonomy" id="152421"/>
    <lineage>
        <taxon>Eukaryota</taxon>
        <taxon>Viridiplantae</taxon>
        <taxon>Streptophyta</taxon>
        <taxon>Embryophyta</taxon>
        <taxon>Tracheophyta</taxon>
        <taxon>Spermatophyta</taxon>
        <taxon>Magnoliopsida</taxon>
        <taxon>eudicotyledons</taxon>
        <taxon>Gunneridae</taxon>
        <taxon>Pentapetalae</taxon>
        <taxon>rosids</taxon>
        <taxon>malvids</taxon>
        <taxon>Malvales</taxon>
        <taxon>Dipterocarpaceae</taxon>
        <taxon>Rubroshorea</taxon>
    </lineage>
</organism>
<feature type="transmembrane region" description="Helical" evidence="2">
    <location>
        <begin position="20"/>
        <end position="42"/>
    </location>
</feature>
<reference evidence="3 4" key="1">
    <citation type="journal article" date="2021" name="Commun. Biol.">
        <title>The genome of Shorea leprosula (Dipterocarpaceae) highlights the ecological relevance of drought in aseasonal tropical rainforests.</title>
        <authorList>
            <person name="Ng K.K.S."/>
            <person name="Kobayashi M.J."/>
            <person name="Fawcett J.A."/>
            <person name="Hatakeyama M."/>
            <person name="Paape T."/>
            <person name="Ng C.H."/>
            <person name="Ang C.C."/>
            <person name="Tnah L.H."/>
            <person name="Lee C.T."/>
            <person name="Nishiyama T."/>
            <person name="Sese J."/>
            <person name="O'Brien M.J."/>
            <person name="Copetti D."/>
            <person name="Mohd Noor M.I."/>
            <person name="Ong R.C."/>
            <person name="Putra M."/>
            <person name="Sireger I.Z."/>
            <person name="Indrioko S."/>
            <person name="Kosugi Y."/>
            <person name="Izuno A."/>
            <person name="Isagi Y."/>
            <person name="Lee S.L."/>
            <person name="Shimizu K.K."/>
        </authorList>
    </citation>
    <scope>NUCLEOTIDE SEQUENCE [LARGE SCALE GENOMIC DNA]</scope>
    <source>
        <strain evidence="3">214</strain>
    </source>
</reference>
<dbReference type="Proteomes" id="UP001054252">
    <property type="component" value="Unassembled WGS sequence"/>
</dbReference>
<sequence>MNQTPSPPPSLAFDGAWYGNIQYLLNISTIGLFCCVFIFIFLKLRSDHRRMPGPAALFSKLLAVWHETSREIALAARLPSTRRRAMTEEKIDGRSVEEKSTTRRSTEDPSAVLLVPPIGFCNLLPLSRAPNDLRFLAFLVFRPGSGSPVQPAEPSRVQKHCIEQIQLDKLALPKDLKTKLSLDEYLVSSPKEAPFGMSHSYSTQMDKNLSKYTMNNRRFDERGESTSTLANQSNSNFFSSIFPLLGVLAQLSEQISSLNERMDVFTTCNCNKLVAINWVVPSGPSLLFGMTCKAREFSE</sequence>
<evidence type="ECO:0000313" key="3">
    <source>
        <dbReference type="EMBL" id="GKV39297.1"/>
    </source>
</evidence>
<evidence type="ECO:0000313" key="4">
    <source>
        <dbReference type="Proteomes" id="UP001054252"/>
    </source>
</evidence>
<gene>
    <name evidence="3" type="ORF">SLEP1_g47097</name>
</gene>
<evidence type="ECO:0000256" key="1">
    <source>
        <dbReference type="SAM" id="MobiDB-lite"/>
    </source>
</evidence>
<feature type="region of interest" description="Disordered" evidence="1">
    <location>
        <begin position="86"/>
        <end position="108"/>
    </location>
</feature>
<name>A0AAV5LS14_9ROSI</name>
<dbReference type="EMBL" id="BPVZ01000133">
    <property type="protein sequence ID" value="GKV39297.1"/>
    <property type="molecule type" value="Genomic_DNA"/>
</dbReference>
<keyword evidence="4" id="KW-1185">Reference proteome</keyword>
<proteinExistence type="predicted"/>
<evidence type="ECO:0000256" key="2">
    <source>
        <dbReference type="SAM" id="Phobius"/>
    </source>
</evidence>
<comment type="caution">
    <text evidence="3">The sequence shown here is derived from an EMBL/GenBank/DDBJ whole genome shotgun (WGS) entry which is preliminary data.</text>
</comment>